<accession>F0NH83</accession>
<keyword evidence="2" id="KW-1185">Reference proteome</keyword>
<dbReference type="EMBL" id="CP002425">
    <property type="protein sequence ID" value="ADX84882.1"/>
    <property type="molecule type" value="Genomic_DNA"/>
</dbReference>
<dbReference type="GeneID" id="12417705"/>
<protein>
    <submittedName>
        <fullName evidence="1">Uncharacterized protein</fullName>
    </submittedName>
</protein>
<evidence type="ECO:0000313" key="2">
    <source>
        <dbReference type="Proteomes" id="UP000002664"/>
    </source>
</evidence>
<dbReference type="RefSeq" id="WP_014513767.1">
    <property type="nucleotide sequence ID" value="NC_017276.1"/>
</dbReference>
<organism evidence="1 2">
    <name type="scientific">Saccharolobus islandicus (strain REY15A)</name>
    <name type="common">Sulfolobus islandicus</name>
    <dbReference type="NCBI Taxonomy" id="930945"/>
    <lineage>
        <taxon>Archaea</taxon>
        <taxon>Thermoproteota</taxon>
        <taxon>Thermoprotei</taxon>
        <taxon>Sulfolobales</taxon>
        <taxon>Sulfolobaceae</taxon>
        <taxon>Saccharolobus</taxon>
    </lineage>
</organism>
<dbReference type="eggNOG" id="arCOG04216">
    <property type="taxonomic scope" value="Archaea"/>
</dbReference>
<reference evidence="1 2" key="1">
    <citation type="journal article" date="2011" name="J. Bacteriol.">
        <title>Genome analyses of icelandic strains of Sulfolobus islandicus, model organisms for genetic and virus-host interaction studies.</title>
        <authorList>
            <person name="Guo L."/>
            <person name="Brugger K."/>
            <person name="Liu C."/>
            <person name="Shah S.A."/>
            <person name="Zheng H."/>
            <person name="Zhu Y."/>
            <person name="Wang S."/>
            <person name="Lillestol R.K."/>
            <person name="Chen L."/>
            <person name="Frank J."/>
            <person name="Prangishvili D."/>
            <person name="Paulin L."/>
            <person name="She Q."/>
            <person name="Huang L."/>
            <person name="Garrett R.A."/>
        </authorList>
    </citation>
    <scope>NUCLEOTIDE SEQUENCE [LARGE SCALE GENOMIC DNA]</scope>
    <source>
        <strain evidence="1 2">REY15A</strain>
    </source>
</reference>
<dbReference type="HOGENOM" id="CLU_1105250_0_0_2"/>
<dbReference type="AlphaFoldDB" id="F0NH83"/>
<dbReference type="Proteomes" id="UP000002664">
    <property type="component" value="Chromosome"/>
</dbReference>
<evidence type="ECO:0000313" key="1">
    <source>
        <dbReference type="EMBL" id="ADX84882.1"/>
    </source>
</evidence>
<dbReference type="STRING" id="930945.SiRe_0805"/>
<gene>
    <name evidence="1" type="ordered locus">SiRe_0805</name>
</gene>
<sequence length="251" mass="29550">MLIYPEHRYIDLDRNGKQKSGIIPPNVVVGNAFNSFSFFLEAPRPISWEDGRDLEKVWKFYSLVRPDMLIYEGIEVDIVDFNGDIPIKRPHYIVEFKELENWWKRWRYLKDYKPLSGNEWRARWLKGLYEGLAEVLGVKEKELPSFSEGETKRLKEYKVIELYKAIYRPKKGMVISRVSVDITVKDDLGEGIILVDDVRFDYNKLKDIVDELTNTNSVENVDIRELAYKFALSKRDEFIAWLKSQGISLSL</sequence>
<name>F0NH83_SACI5</name>
<proteinExistence type="predicted"/>
<dbReference type="KEGG" id="sir:SiRe_0805"/>